<protein>
    <submittedName>
        <fullName evidence="4">Gfo/Idh/MocA family oxidoreductase</fullName>
    </submittedName>
</protein>
<keyword evidence="1" id="KW-0560">Oxidoreductase</keyword>
<dbReference type="Gene3D" id="3.40.50.720">
    <property type="entry name" value="NAD(P)-binding Rossmann-like Domain"/>
    <property type="match status" value="1"/>
</dbReference>
<dbReference type="InterPro" id="IPR050463">
    <property type="entry name" value="Gfo/Idh/MocA_oxidrdct_glycsds"/>
</dbReference>
<accession>A0ABP7CV52</accession>
<feature type="domain" description="Gfo/Idh/MocA-like oxidoreductase N-terminal" evidence="2">
    <location>
        <begin position="22"/>
        <end position="134"/>
    </location>
</feature>
<gene>
    <name evidence="4" type="ORF">GCM10022204_08750</name>
</gene>
<dbReference type="InterPro" id="IPR036291">
    <property type="entry name" value="NAD(P)-bd_dom_sf"/>
</dbReference>
<evidence type="ECO:0000313" key="5">
    <source>
        <dbReference type="Proteomes" id="UP001500051"/>
    </source>
</evidence>
<name>A0ABP7CV52_9ACTN</name>
<organism evidence="4 5">
    <name type="scientific">Microlunatus aurantiacus</name>
    <dbReference type="NCBI Taxonomy" id="446786"/>
    <lineage>
        <taxon>Bacteria</taxon>
        <taxon>Bacillati</taxon>
        <taxon>Actinomycetota</taxon>
        <taxon>Actinomycetes</taxon>
        <taxon>Propionibacteriales</taxon>
        <taxon>Propionibacteriaceae</taxon>
        <taxon>Microlunatus</taxon>
    </lineage>
</organism>
<dbReference type="EMBL" id="BAAAYX010000002">
    <property type="protein sequence ID" value="GAA3695209.1"/>
    <property type="molecule type" value="Genomic_DNA"/>
</dbReference>
<evidence type="ECO:0000256" key="1">
    <source>
        <dbReference type="ARBA" id="ARBA00023002"/>
    </source>
</evidence>
<dbReference type="Pfam" id="PF01408">
    <property type="entry name" value="GFO_IDH_MocA"/>
    <property type="match status" value="1"/>
</dbReference>
<evidence type="ECO:0000259" key="3">
    <source>
        <dbReference type="Pfam" id="PF22725"/>
    </source>
</evidence>
<proteinExistence type="predicted"/>
<feature type="domain" description="GFO/IDH/MocA-like oxidoreductase" evidence="3">
    <location>
        <begin position="146"/>
        <end position="281"/>
    </location>
</feature>
<dbReference type="PANTHER" id="PTHR43818:SF11">
    <property type="entry name" value="BCDNA.GH03377"/>
    <property type="match status" value="1"/>
</dbReference>
<keyword evidence="5" id="KW-1185">Reference proteome</keyword>
<dbReference type="SUPFAM" id="SSF55347">
    <property type="entry name" value="Glyceraldehyde-3-phosphate dehydrogenase-like, C-terminal domain"/>
    <property type="match status" value="1"/>
</dbReference>
<dbReference type="PANTHER" id="PTHR43818">
    <property type="entry name" value="BCDNA.GH03377"/>
    <property type="match status" value="1"/>
</dbReference>
<dbReference type="SUPFAM" id="SSF51735">
    <property type="entry name" value="NAD(P)-binding Rossmann-fold domains"/>
    <property type="match status" value="1"/>
</dbReference>
<dbReference type="Pfam" id="PF22725">
    <property type="entry name" value="GFO_IDH_MocA_C3"/>
    <property type="match status" value="1"/>
</dbReference>
<comment type="caution">
    <text evidence="4">The sequence shown here is derived from an EMBL/GenBank/DDBJ whole genome shotgun (WGS) entry which is preliminary data.</text>
</comment>
<evidence type="ECO:0000313" key="4">
    <source>
        <dbReference type="EMBL" id="GAA3695209.1"/>
    </source>
</evidence>
<dbReference type="InterPro" id="IPR000683">
    <property type="entry name" value="Gfo/Idh/MocA-like_OxRdtase_N"/>
</dbReference>
<dbReference type="Gene3D" id="3.30.360.10">
    <property type="entry name" value="Dihydrodipicolinate Reductase, domain 2"/>
    <property type="match status" value="1"/>
</dbReference>
<dbReference type="Proteomes" id="UP001500051">
    <property type="component" value="Unassembled WGS sequence"/>
</dbReference>
<dbReference type="RefSeq" id="WP_344811049.1">
    <property type="nucleotide sequence ID" value="NZ_BAAAYX010000002.1"/>
</dbReference>
<dbReference type="InterPro" id="IPR055170">
    <property type="entry name" value="GFO_IDH_MocA-like_dom"/>
</dbReference>
<sequence length="382" mass="39845">MSDPTPAQVVPGDHGTEPAPLTVALVGCGNISAQYLASLPNLQNLRLVSVTDAVPAAAERVAGEQGVPARPLAEVLADPSVDLVLNLTPPQLHAPLTIAALEAGKHVYLEKPFAVSAAEATQMLAAAEKAGRRIGSAPDTVLGIGIQTARRLIDDGQIGRPIAATAFMMSPGHEGWHPNPGFYYLRGGGPLLDMGVYYLTALVTLLGPIAEVSAMSSRLRTERRVPDDGPRAGEVLPVEVDTYVAATLRHDSGVISTLIVSFDTVASQLPRIEVYGSAASLDVPDPNQFANPVGIARARTEPFAYVSDLAGYAGAGRGYGLSDLARAVATGTAHRQSAELGFHVHEVMERIAEASAAGATVPVVSRCDRPSPVPQGARPEIF</sequence>
<reference evidence="5" key="1">
    <citation type="journal article" date="2019" name="Int. J. Syst. Evol. Microbiol.">
        <title>The Global Catalogue of Microorganisms (GCM) 10K type strain sequencing project: providing services to taxonomists for standard genome sequencing and annotation.</title>
        <authorList>
            <consortium name="The Broad Institute Genomics Platform"/>
            <consortium name="The Broad Institute Genome Sequencing Center for Infectious Disease"/>
            <person name="Wu L."/>
            <person name="Ma J."/>
        </authorList>
    </citation>
    <scope>NUCLEOTIDE SEQUENCE [LARGE SCALE GENOMIC DNA]</scope>
    <source>
        <strain evidence="5">JCM 16548</strain>
    </source>
</reference>
<evidence type="ECO:0000259" key="2">
    <source>
        <dbReference type="Pfam" id="PF01408"/>
    </source>
</evidence>